<sequence>MYLLNEAPIFFKFLDRFLKKAGSNIDIKKSKNLFLYDKCMCNKNSCNTFILKSKRKIEDGYYVYHTIETNKGTFGIELCDNGYFSFVAQGNSNLPFKKEFEVMFKKESSITNNLIIKNSKKELSYKDHLILERFFMDLEIDPMYFICIDEYIEDFI</sequence>
<accession>A0AAE7E7H0</accession>
<evidence type="ECO:0000313" key="1">
    <source>
        <dbReference type="EMBL" id="QKF77348.1"/>
    </source>
</evidence>
<organism evidence="1 2">
    <name type="scientific">Arcobacter defluvii</name>
    <dbReference type="NCBI Taxonomy" id="873191"/>
    <lineage>
        <taxon>Bacteria</taxon>
        <taxon>Pseudomonadati</taxon>
        <taxon>Campylobacterota</taxon>
        <taxon>Epsilonproteobacteria</taxon>
        <taxon>Campylobacterales</taxon>
        <taxon>Arcobacteraceae</taxon>
        <taxon>Arcobacter</taxon>
    </lineage>
</organism>
<proteinExistence type="predicted"/>
<gene>
    <name evidence="1" type="ORF">ADFLV_1316</name>
</gene>
<dbReference type="AlphaFoldDB" id="A0AAE7E7H0"/>
<dbReference type="EMBL" id="CP053835">
    <property type="protein sequence ID" value="QKF77348.1"/>
    <property type="molecule type" value="Genomic_DNA"/>
</dbReference>
<protein>
    <submittedName>
        <fullName evidence="1">Uncharacterized protein</fullName>
    </submittedName>
</protein>
<dbReference type="RefSeq" id="WP_129012063.1">
    <property type="nucleotide sequence ID" value="NZ_CP053835.1"/>
</dbReference>
<reference evidence="1 2" key="1">
    <citation type="submission" date="2020-05" db="EMBL/GenBank/DDBJ databases">
        <title>Complete genome sequencing of Campylobacter and Arcobacter type strains.</title>
        <authorList>
            <person name="Miller W.G."/>
            <person name="Yee E."/>
        </authorList>
    </citation>
    <scope>NUCLEOTIDE SEQUENCE [LARGE SCALE GENOMIC DNA]</scope>
    <source>
        <strain evidence="1 2">LMG 25694</strain>
    </source>
</reference>
<dbReference type="Proteomes" id="UP000503313">
    <property type="component" value="Chromosome"/>
</dbReference>
<evidence type="ECO:0000313" key="2">
    <source>
        <dbReference type="Proteomes" id="UP000503313"/>
    </source>
</evidence>
<dbReference type="KEGG" id="adz:ADFLV_1316"/>
<name>A0AAE7E7H0_9BACT</name>
<keyword evidence="2" id="KW-1185">Reference proteome</keyword>